<proteinExistence type="predicted"/>
<sequence>MSVTRQDPTPESVWALVREVSRQIEKVSQQQGETNLQMQETDRKMQETDRIMQENALQRKETDRIMQENALQMKETDRKMQETDRQIQELRQEMKEAKDLFTTQWGRLIESLVEGRLIELLNQRGIPVYDTTHRVKGNRDGRSYEFDIIAHDGEKVVIVEVKTTLRPDDVRKFVKKLGDAKVLMPRYRDNIIHGAMAWLQANAGADAMAINQRLFSIRAVGDSATIINEPDFDPKAF</sequence>
<protein>
    <recommendedName>
        <fullName evidence="4">DUF3782 domain-containing protein</fullName>
    </recommendedName>
</protein>
<dbReference type="SUPFAM" id="SSF52980">
    <property type="entry name" value="Restriction endonuclease-like"/>
    <property type="match status" value="1"/>
</dbReference>
<evidence type="ECO:0008006" key="4">
    <source>
        <dbReference type="Google" id="ProtNLM"/>
    </source>
</evidence>
<feature type="coiled-coil region" evidence="1">
    <location>
        <begin position="73"/>
        <end position="100"/>
    </location>
</feature>
<dbReference type="InterPro" id="IPR011335">
    <property type="entry name" value="Restrct_endonuc-II-like"/>
</dbReference>
<gene>
    <name evidence="2" type="ORF">BECKLPF1236A_GA0070988_102404</name>
    <name evidence="3" type="ORF">BECKLPF1236C_GA0070990_102314</name>
</gene>
<name>A0A450XXA9_9GAMM</name>
<evidence type="ECO:0000313" key="3">
    <source>
        <dbReference type="EMBL" id="VFK33929.1"/>
    </source>
</evidence>
<evidence type="ECO:0000313" key="2">
    <source>
        <dbReference type="EMBL" id="VFK19873.1"/>
    </source>
</evidence>
<evidence type="ECO:0000256" key="1">
    <source>
        <dbReference type="SAM" id="Coils"/>
    </source>
</evidence>
<dbReference type="AlphaFoldDB" id="A0A450XXA9"/>
<dbReference type="EMBL" id="CAADFM010000240">
    <property type="protein sequence ID" value="VFK19873.1"/>
    <property type="molecule type" value="Genomic_DNA"/>
</dbReference>
<dbReference type="EMBL" id="CAADFP010000231">
    <property type="protein sequence ID" value="VFK33929.1"/>
    <property type="molecule type" value="Genomic_DNA"/>
</dbReference>
<dbReference type="GO" id="GO:0003676">
    <property type="term" value="F:nucleic acid binding"/>
    <property type="evidence" value="ECO:0007669"/>
    <property type="project" value="InterPro"/>
</dbReference>
<dbReference type="Gene3D" id="3.40.1350.10">
    <property type="match status" value="1"/>
</dbReference>
<accession>A0A450XXA9</accession>
<dbReference type="Gene3D" id="1.10.287.950">
    <property type="entry name" value="Methyl-accepting chemotaxis protein"/>
    <property type="match status" value="1"/>
</dbReference>
<organism evidence="3">
    <name type="scientific">Candidatus Kentrum sp. LPFa</name>
    <dbReference type="NCBI Taxonomy" id="2126335"/>
    <lineage>
        <taxon>Bacteria</taxon>
        <taxon>Pseudomonadati</taxon>
        <taxon>Pseudomonadota</taxon>
        <taxon>Gammaproteobacteria</taxon>
        <taxon>Candidatus Kentrum</taxon>
    </lineage>
</organism>
<reference evidence="3" key="1">
    <citation type="submission" date="2019-02" db="EMBL/GenBank/DDBJ databases">
        <authorList>
            <person name="Gruber-Vodicka R. H."/>
            <person name="Seah K. B. B."/>
        </authorList>
    </citation>
    <scope>NUCLEOTIDE SEQUENCE</scope>
    <source>
        <strain evidence="2">BECK_S312</strain>
        <strain evidence="3">BECK_S426</strain>
    </source>
</reference>
<dbReference type="InterPro" id="IPR011856">
    <property type="entry name" value="tRNA_endonuc-like_dom_sf"/>
</dbReference>
<dbReference type="PANTHER" id="PTHR38753:SF1">
    <property type="entry name" value="SLR1441 PROTEIN"/>
    <property type="match status" value="1"/>
</dbReference>
<dbReference type="PANTHER" id="PTHR38753">
    <property type="entry name" value="SLR1441 PROTEIN"/>
    <property type="match status" value="1"/>
</dbReference>
<keyword evidence="1" id="KW-0175">Coiled coil</keyword>